<protein>
    <submittedName>
        <fullName evidence="1">Uncharacterized protein</fullName>
    </submittedName>
</protein>
<evidence type="ECO:0000313" key="2">
    <source>
        <dbReference type="Proteomes" id="UP001220256"/>
    </source>
</evidence>
<sequence length="67" mass="7244">MSSGSQCHDRIVRQETLPSLPVSMTRGGLVNKVDSLRATASYDVEGGGVWLGDLIRTRLASEPCKLK</sequence>
<proteinExistence type="predicted"/>
<name>A0ABQ8WUE8_PENCH</name>
<reference evidence="1 2" key="1">
    <citation type="journal article" date="2023" name="IMA Fungus">
        <title>Comparative genomic study of the Penicillium genus elucidates a diverse pangenome and 15 lateral gene transfer events.</title>
        <authorList>
            <person name="Petersen C."/>
            <person name="Sorensen T."/>
            <person name="Nielsen M.R."/>
            <person name="Sondergaard T.E."/>
            <person name="Sorensen J.L."/>
            <person name="Fitzpatrick D.A."/>
            <person name="Frisvad J.C."/>
            <person name="Nielsen K.L."/>
        </authorList>
    </citation>
    <scope>NUCLEOTIDE SEQUENCE [LARGE SCALE GENOMIC DNA]</scope>
    <source>
        <strain evidence="1 2">IBT 3361</strain>
    </source>
</reference>
<gene>
    <name evidence="1" type="ORF">N7505_000637</name>
</gene>
<organism evidence="1 2">
    <name type="scientific">Penicillium chrysogenum</name>
    <name type="common">Penicillium notatum</name>
    <dbReference type="NCBI Taxonomy" id="5076"/>
    <lineage>
        <taxon>Eukaryota</taxon>
        <taxon>Fungi</taxon>
        <taxon>Dikarya</taxon>
        <taxon>Ascomycota</taxon>
        <taxon>Pezizomycotina</taxon>
        <taxon>Eurotiomycetes</taxon>
        <taxon>Eurotiomycetidae</taxon>
        <taxon>Eurotiales</taxon>
        <taxon>Aspergillaceae</taxon>
        <taxon>Penicillium</taxon>
        <taxon>Penicillium chrysogenum species complex</taxon>
    </lineage>
</organism>
<comment type="caution">
    <text evidence="1">The sequence shown here is derived from an EMBL/GenBank/DDBJ whole genome shotgun (WGS) entry which is preliminary data.</text>
</comment>
<accession>A0ABQ8WUE8</accession>
<keyword evidence="2" id="KW-1185">Reference proteome</keyword>
<dbReference type="EMBL" id="JAPVEB010000001">
    <property type="protein sequence ID" value="KAJ5282657.1"/>
    <property type="molecule type" value="Genomic_DNA"/>
</dbReference>
<dbReference type="Proteomes" id="UP001220256">
    <property type="component" value="Unassembled WGS sequence"/>
</dbReference>
<evidence type="ECO:0000313" key="1">
    <source>
        <dbReference type="EMBL" id="KAJ5282657.1"/>
    </source>
</evidence>